<dbReference type="GeneID" id="111137067"/>
<evidence type="ECO:0000313" key="2">
    <source>
        <dbReference type="Proteomes" id="UP000694844"/>
    </source>
</evidence>
<name>A0A8B8EVK1_CRAVI</name>
<evidence type="ECO:0000256" key="1">
    <source>
        <dbReference type="SAM" id="Phobius"/>
    </source>
</evidence>
<sequence length="111" mass="12623">MSTNEKNAEKYYFENCVTYDICDGIPGLTVGGTCHHWYKLVYLALLITAIIITVLALVLVIHTRKKLMTKHDKLRAKQTEKWSKIQQILDSQTVTKQKPPAATLPPKGIQR</sequence>
<organism evidence="2 3">
    <name type="scientific">Crassostrea virginica</name>
    <name type="common">Eastern oyster</name>
    <dbReference type="NCBI Taxonomy" id="6565"/>
    <lineage>
        <taxon>Eukaryota</taxon>
        <taxon>Metazoa</taxon>
        <taxon>Spiralia</taxon>
        <taxon>Lophotrochozoa</taxon>
        <taxon>Mollusca</taxon>
        <taxon>Bivalvia</taxon>
        <taxon>Autobranchia</taxon>
        <taxon>Pteriomorphia</taxon>
        <taxon>Ostreida</taxon>
        <taxon>Ostreoidea</taxon>
        <taxon>Ostreidae</taxon>
        <taxon>Crassostrea</taxon>
    </lineage>
</organism>
<evidence type="ECO:0000313" key="3">
    <source>
        <dbReference type="RefSeq" id="XP_022344020.1"/>
    </source>
</evidence>
<dbReference type="Proteomes" id="UP000694844">
    <property type="component" value="Chromosome 5"/>
</dbReference>
<protein>
    <submittedName>
        <fullName evidence="3">Uncharacterized protein LOC111137067</fullName>
    </submittedName>
</protein>
<dbReference type="OrthoDB" id="676979at2759"/>
<dbReference type="KEGG" id="cvn:111137067"/>
<reference evidence="3" key="1">
    <citation type="submission" date="2025-08" db="UniProtKB">
        <authorList>
            <consortium name="RefSeq"/>
        </authorList>
    </citation>
    <scope>IDENTIFICATION</scope>
    <source>
        <tissue evidence="3">Whole sample</tissue>
    </source>
</reference>
<keyword evidence="1" id="KW-0472">Membrane</keyword>
<keyword evidence="1" id="KW-0812">Transmembrane</keyword>
<keyword evidence="1" id="KW-1133">Transmembrane helix</keyword>
<dbReference type="AlphaFoldDB" id="A0A8B8EVK1"/>
<gene>
    <name evidence="3" type="primary">LOC111137067</name>
</gene>
<feature type="transmembrane region" description="Helical" evidence="1">
    <location>
        <begin position="40"/>
        <end position="61"/>
    </location>
</feature>
<dbReference type="RefSeq" id="XP_022344020.1">
    <property type="nucleotide sequence ID" value="XM_022488312.1"/>
</dbReference>
<proteinExistence type="predicted"/>
<keyword evidence="2" id="KW-1185">Reference proteome</keyword>
<accession>A0A8B8EVK1</accession>